<proteinExistence type="predicted"/>
<evidence type="ECO:0000313" key="1">
    <source>
        <dbReference type="EMBL" id="KKS32059.1"/>
    </source>
</evidence>
<organism evidence="1 2">
    <name type="scientific">Candidatus Amesbacteria bacterium GW2011_GWA2_42_12</name>
    <dbReference type="NCBI Taxonomy" id="1618356"/>
    <lineage>
        <taxon>Bacteria</taxon>
        <taxon>Candidatus Amesiibacteriota</taxon>
    </lineage>
</organism>
<sequence length="129" mass="14846">MLRVFHAPAAVFGKGQFIRSVDLILFGNIVLRFANTAHETNYLSCAFLCHFGILPKKTLHCNVERVFVETNLWLYGWLFYGWNYWGWAFWHNWGCCCGRCSGYYGQVFCAAVFTHPNGFAIVSNYLLAV</sequence>
<dbReference type="AlphaFoldDB" id="A0A0G0Y5N7"/>
<reference evidence="1 2" key="1">
    <citation type="journal article" date="2015" name="Nature">
        <title>rRNA introns, odd ribosomes, and small enigmatic genomes across a large radiation of phyla.</title>
        <authorList>
            <person name="Brown C.T."/>
            <person name="Hug L.A."/>
            <person name="Thomas B.C."/>
            <person name="Sharon I."/>
            <person name="Castelle C.J."/>
            <person name="Singh A."/>
            <person name="Wilkins M.J."/>
            <person name="Williams K.H."/>
            <person name="Banfield J.F."/>
        </authorList>
    </citation>
    <scope>NUCLEOTIDE SEQUENCE [LARGE SCALE GENOMIC DNA]</scope>
</reference>
<dbReference type="EMBL" id="LCCN01000011">
    <property type="protein sequence ID" value="KKS32059.1"/>
    <property type="molecule type" value="Genomic_DNA"/>
</dbReference>
<protein>
    <submittedName>
        <fullName evidence="1">Uncharacterized protein</fullName>
    </submittedName>
</protein>
<dbReference type="Proteomes" id="UP000034160">
    <property type="component" value="Unassembled WGS sequence"/>
</dbReference>
<comment type="caution">
    <text evidence="1">The sequence shown here is derived from an EMBL/GenBank/DDBJ whole genome shotgun (WGS) entry which is preliminary data.</text>
</comment>
<name>A0A0G0Y5N7_9BACT</name>
<gene>
    <name evidence="1" type="ORF">UU93_C0011G0020</name>
</gene>
<accession>A0A0G0Y5N7</accession>
<evidence type="ECO:0000313" key="2">
    <source>
        <dbReference type="Proteomes" id="UP000034160"/>
    </source>
</evidence>